<feature type="compositionally biased region" description="Polar residues" evidence="1">
    <location>
        <begin position="1569"/>
        <end position="1582"/>
    </location>
</feature>
<accession>A0A0D2UHX9</accession>
<keyword evidence="3" id="KW-0732">Signal</keyword>
<dbReference type="EMBL" id="KE346367">
    <property type="protein sequence ID" value="KJE94711.1"/>
    <property type="molecule type" value="Genomic_DNA"/>
</dbReference>
<feature type="transmembrane region" description="Helical" evidence="2">
    <location>
        <begin position="774"/>
        <end position="796"/>
    </location>
</feature>
<keyword evidence="5" id="KW-1185">Reference proteome</keyword>
<organism evidence="4 5">
    <name type="scientific">Capsaspora owczarzaki (strain ATCC 30864)</name>
    <dbReference type="NCBI Taxonomy" id="595528"/>
    <lineage>
        <taxon>Eukaryota</taxon>
        <taxon>Filasterea</taxon>
        <taxon>Capsaspora</taxon>
    </lineage>
</organism>
<feature type="transmembrane region" description="Helical" evidence="2">
    <location>
        <begin position="1244"/>
        <end position="1264"/>
    </location>
</feature>
<feature type="compositionally biased region" description="Pro residues" evidence="1">
    <location>
        <begin position="1749"/>
        <end position="1792"/>
    </location>
</feature>
<feature type="compositionally biased region" description="Low complexity" evidence="1">
    <location>
        <begin position="1548"/>
        <end position="1568"/>
    </location>
</feature>
<evidence type="ECO:0000256" key="1">
    <source>
        <dbReference type="SAM" id="MobiDB-lite"/>
    </source>
</evidence>
<sequence>MLSRQKARVPSLAGLPFMMAAVVLFLAAVVAMSVDAAQMAKTTSVVNGKTVSYSFRVTNGFFEEFVGVGAPGSTDGWITFGFVAGMNLGATKPGYDPGELPLTKGEYIRAFKYMQSVYSNVVRVYTVLTPEFYEAVAEFNAGTTDPIYVLHGIWTPEEELIGDDNNGRNAYDADIKEIMETNIRNVLSAVYGRGDEITYAFHKSGTYSTDISQWVVGWLMGTEWYPFAVNVTNVLNAGLAPYQGTFVACTAAASPFESWVGMMLDLLLKLDHGYGMLHPASFVNWVTTDPLVHPSEPGPPISQEDWQTVDALHIIVSSGWTAGSFINFHAYPYYPEYMNFIDPRDNIPWIPNVDQADPYIGYLLRLRAYFPGQALIITEVGLPTSIGNSHFGYKGRNHGSMTEVQQGQFMASIIQILQQVNIQGICLFQLIDEWFKKNWNTLKVDVNRKVWHNHMSSEQFYGLIAAEVPQTITVDGLANDWPTTMPNYLAATALSTGLRRMHMRSDASFLYIMVERNGNWLPTDELWVAFDTVASQGSFSINAQDDNTLYDIPVEYAFSFTGNAVNMYLNGYFDLYLRGPGEWVGAIEDATTLYDSRRGLFSKWTQITKNPAEYIMPDGSSIDTPPEVFIGGEMIRGTTDFTDPYFNNMATWQSNGSIFEIRVPWMMLGFSDPSTRQVYTLTGSARTLGYNFETSPGVGFQTVFNHAKDDKKFFDMPTWTLPCFCERVKKSAVIVAQAFKASRNLGDSPIYGLDGLVQEYCECPTETSNLLGDVLSNLLLGSILFVTGMLAIVGVIRPVVSRIMYCYTYRKSRTDRSIGVLQGLAVALLACILITVYVVSVSTGKDMFQVVKDFSNTVDGNGSNSGTMEDQIFQFVFYMLLLNYDAILLLCLALFIRWPKPAPVPAADAGTAAMLAATCPPIKGTAAVVVPIASTKDQDTAATAAAAAGDKPKVGRHAFIISCHNSSAKIRNTIINIMKRSEPWQIFVADNGSSEKERIATEEECKALSAVYSKSHPNYRGRGVNFGTLTEGSKTVAQFASVFNLRNYPTQIDFVTLIDDDTIVPDNWTEAEVVGYFDRNEHVKCLAYPLHARNTVHTLAYFQDLEYLLAGYMKVVQARLGTALFASGAFNTWRTEYITDILFRHDTMHHGDDLQQGLLLHSLAKRPWILDESRKHEAGYKVDTAATIVVGTDVPLCWFHSRDIVPSFMHRWYKPPSCDCGEPSLFLQRGKGWEVSRQRFLWKYLKMIFTLRAITCWTGFWARVVALYDVALILNDWILFLYGIVILVMSANPLFLVKAMIVAWAVQTFVYFIFGWLVLTPAQHPISPEVKVLFPVIYKLPVLFGIRIYGMLYNIFYYLPFVRNKTKVRARFNRQTSFRGKIEGAFNAKEEEAKAGANGSPSARALLSADSADEQDMDNIAKLLQGENVDAFDLSEHVAQLRRRATNLDRELRNAVMLYAQMRGDKPRSGMMRQLSSQLAEQEEEAQQQHQADAGSLAAGADDAAAGVGASAGAIFLEQHRQRQRQALTTGRRASNFVKSLFNASVRPGGAAAAGGHPPHSPSSPSASTRQLQTELSDNSALSVAPSYEELPPGDSANPRPAPRRKTSRPVLRAVLSKPAAGGAAGKGSDEQRRSLERYIAERKEIIQAETAAELNNCKTDQERERVFNDAAERVAKLERDGALSLKLVTSHGRKSSIQSLYSADLYGMVAKYNEQKDALIAQGIVTPSLPATAAEPGFANAPHRTAPQPYPRPPIAAPSLPGPPPIHAIAPPRPAGPVPKHVPAPPPPPPFLDRADSSDTDTEV</sequence>
<evidence type="ECO:0008006" key="6">
    <source>
        <dbReference type="Google" id="ProtNLM"/>
    </source>
</evidence>
<evidence type="ECO:0000313" key="5">
    <source>
        <dbReference type="Proteomes" id="UP000008743"/>
    </source>
</evidence>
<dbReference type="eggNOG" id="ENOG502QSNQ">
    <property type="taxonomic scope" value="Eukaryota"/>
</dbReference>
<reference evidence="5" key="1">
    <citation type="submission" date="2011-02" db="EMBL/GenBank/DDBJ databases">
        <title>The Genome Sequence of Capsaspora owczarzaki ATCC 30864.</title>
        <authorList>
            <person name="Russ C."/>
            <person name="Cuomo C."/>
            <person name="Burger G."/>
            <person name="Gray M.W."/>
            <person name="Holland P.W.H."/>
            <person name="King N."/>
            <person name="Lang F.B.F."/>
            <person name="Roger A.J."/>
            <person name="Ruiz-Trillo I."/>
            <person name="Young S.K."/>
            <person name="Zeng Q."/>
            <person name="Gargeya S."/>
            <person name="Alvarado L."/>
            <person name="Berlin A."/>
            <person name="Chapman S.B."/>
            <person name="Chen Z."/>
            <person name="Freedman E."/>
            <person name="Gellesch M."/>
            <person name="Goldberg J."/>
            <person name="Griggs A."/>
            <person name="Gujja S."/>
            <person name="Heilman E."/>
            <person name="Heiman D."/>
            <person name="Howarth C."/>
            <person name="Mehta T."/>
            <person name="Neiman D."/>
            <person name="Pearson M."/>
            <person name="Roberts A."/>
            <person name="Saif S."/>
            <person name="Shea T."/>
            <person name="Shenoy N."/>
            <person name="Sisk P."/>
            <person name="Stolte C."/>
            <person name="Sykes S."/>
            <person name="White J."/>
            <person name="Yandava C."/>
            <person name="Haas B."/>
            <person name="Nusbaum C."/>
            <person name="Birren B."/>
        </authorList>
    </citation>
    <scope>NUCLEOTIDE SEQUENCE</scope>
    <source>
        <strain evidence="5">ATCC 30864</strain>
    </source>
</reference>
<proteinExistence type="predicted"/>
<name>A0A0D2UHX9_CAPO3</name>
<dbReference type="SUPFAM" id="SSF51445">
    <property type="entry name" value="(Trans)glycosidases"/>
    <property type="match status" value="1"/>
</dbReference>
<feature type="region of interest" description="Disordered" evidence="1">
    <location>
        <begin position="1736"/>
        <end position="1805"/>
    </location>
</feature>
<dbReference type="InParanoid" id="A0A0D2UHX9"/>
<feature type="transmembrane region" description="Helical" evidence="2">
    <location>
        <begin position="1295"/>
        <end position="1317"/>
    </location>
</feature>
<dbReference type="SUPFAM" id="SSF53448">
    <property type="entry name" value="Nucleotide-diphospho-sugar transferases"/>
    <property type="match status" value="1"/>
</dbReference>
<dbReference type="STRING" id="595528.A0A0D2UHX9"/>
<dbReference type="Gene3D" id="3.90.550.10">
    <property type="entry name" value="Spore Coat Polysaccharide Biosynthesis Protein SpsA, Chain A"/>
    <property type="match status" value="1"/>
</dbReference>
<feature type="transmembrane region" description="Helical" evidence="2">
    <location>
        <begin position="817"/>
        <end position="839"/>
    </location>
</feature>
<dbReference type="InterPro" id="IPR017853">
    <property type="entry name" value="GH"/>
</dbReference>
<feature type="transmembrane region" description="Helical" evidence="2">
    <location>
        <begin position="1270"/>
        <end position="1288"/>
    </location>
</feature>
<evidence type="ECO:0000256" key="2">
    <source>
        <dbReference type="SAM" id="Phobius"/>
    </source>
</evidence>
<feature type="region of interest" description="Disordered" evidence="1">
    <location>
        <begin position="1548"/>
        <end position="1633"/>
    </location>
</feature>
<evidence type="ECO:0000256" key="3">
    <source>
        <dbReference type="SAM" id="SignalP"/>
    </source>
</evidence>
<dbReference type="OrthoDB" id="2125500at2759"/>
<dbReference type="InterPro" id="IPR029044">
    <property type="entry name" value="Nucleotide-diphossugar_trans"/>
</dbReference>
<feature type="signal peptide" evidence="3">
    <location>
        <begin position="1"/>
        <end position="36"/>
    </location>
</feature>
<feature type="transmembrane region" description="Helical" evidence="2">
    <location>
        <begin position="1337"/>
        <end position="1359"/>
    </location>
</feature>
<feature type="compositionally biased region" description="Low complexity" evidence="1">
    <location>
        <begin position="1488"/>
        <end position="1500"/>
    </location>
</feature>
<dbReference type="Proteomes" id="UP000008743">
    <property type="component" value="Unassembled WGS sequence"/>
</dbReference>
<dbReference type="Pfam" id="PF13641">
    <property type="entry name" value="Glyco_tranf_2_3"/>
    <property type="match status" value="1"/>
</dbReference>
<evidence type="ECO:0000313" key="4">
    <source>
        <dbReference type="EMBL" id="KJE94711.1"/>
    </source>
</evidence>
<feature type="chain" id="PRO_5002268556" description="Glycosyltransferase 2-like domain-containing protein" evidence="3">
    <location>
        <begin position="37"/>
        <end position="1805"/>
    </location>
</feature>
<keyword evidence="2" id="KW-0812">Transmembrane</keyword>
<feature type="region of interest" description="Disordered" evidence="1">
    <location>
        <begin position="1463"/>
        <end position="1500"/>
    </location>
</feature>
<keyword evidence="2" id="KW-1133">Transmembrane helix</keyword>
<protein>
    <recommendedName>
        <fullName evidence="6">Glycosyltransferase 2-like domain-containing protein</fullName>
    </recommendedName>
</protein>
<feature type="transmembrane region" description="Helical" evidence="2">
    <location>
        <begin position="875"/>
        <end position="896"/>
    </location>
</feature>
<keyword evidence="2" id="KW-0472">Membrane</keyword>
<gene>
    <name evidence="4" type="ORF">CAOG_005310</name>
</gene>
<dbReference type="RefSeq" id="XP_004346995.2">
    <property type="nucleotide sequence ID" value="XM_004346945.2"/>
</dbReference>